<evidence type="ECO:0000313" key="7">
    <source>
        <dbReference type="Proteomes" id="UP001551482"/>
    </source>
</evidence>
<evidence type="ECO:0000256" key="1">
    <source>
        <dbReference type="ARBA" id="ARBA00022630"/>
    </source>
</evidence>
<dbReference type="InterPro" id="IPR016170">
    <property type="entry name" value="Cytok_DH_C_sf"/>
</dbReference>
<dbReference type="RefSeq" id="WP_358353837.1">
    <property type="nucleotide sequence ID" value="NZ_JBEZFP010000032.1"/>
</dbReference>
<dbReference type="SUPFAM" id="SSF55103">
    <property type="entry name" value="FAD-linked oxidases, C-terminal domain"/>
    <property type="match status" value="1"/>
</dbReference>
<dbReference type="InterPro" id="IPR006094">
    <property type="entry name" value="Oxid_FAD_bind_N"/>
</dbReference>
<organism evidence="6 7">
    <name type="scientific">Streptodolium elevatio</name>
    <dbReference type="NCBI Taxonomy" id="3157996"/>
    <lineage>
        <taxon>Bacteria</taxon>
        <taxon>Bacillati</taxon>
        <taxon>Actinomycetota</taxon>
        <taxon>Actinomycetes</taxon>
        <taxon>Kitasatosporales</taxon>
        <taxon>Streptomycetaceae</taxon>
        <taxon>Streptodolium</taxon>
    </lineage>
</organism>
<dbReference type="InterPro" id="IPR016169">
    <property type="entry name" value="FAD-bd_PCMH_sub2"/>
</dbReference>
<keyword evidence="3" id="KW-0560">Oxidoreductase</keyword>
<dbReference type="PANTHER" id="PTHR43762">
    <property type="entry name" value="L-GULONOLACTONE OXIDASE"/>
    <property type="match status" value="1"/>
</dbReference>
<dbReference type="PROSITE" id="PS51387">
    <property type="entry name" value="FAD_PCMH"/>
    <property type="match status" value="1"/>
</dbReference>
<accession>A0ABV3DHY8</accession>
<keyword evidence="7" id="KW-1185">Reference proteome</keyword>
<dbReference type="InterPro" id="IPR016167">
    <property type="entry name" value="FAD-bd_PCMH_sub1"/>
</dbReference>
<comment type="caution">
    <text evidence="6">The sequence shown here is derived from an EMBL/GenBank/DDBJ whole genome shotgun (WGS) entry which is preliminary data.</text>
</comment>
<protein>
    <submittedName>
        <fullName evidence="6">Cholesterol oxidase substrate-binding domain-containing protein</fullName>
    </submittedName>
</protein>
<dbReference type="Gene3D" id="3.30.465.10">
    <property type="match status" value="1"/>
</dbReference>
<evidence type="ECO:0000256" key="4">
    <source>
        <dbReference type="SAM" id="MobiDB-lite"/>
    </source>
</evidence>
<dbReference type="InterPro" id="IPR015213">
    <property type="entry name" value="Cholesterol_OX_subst-bd"/>
</dbReference>
<dbReference type="InterPro" id="IPR016171">
    <property type="entry name" value="Vanillyl_alc_oxidase_C-sub2"/>
</dbReference>
<sequence length="600" mass="63708">MTHTADPSEATATSEATAASEATDASDPGRRAVLGGLAAAAALTAAQWTPLSRIPVGGAEATVPPPPGPPPGIAIYQQSYRNWSGELRVDDLWTCAPATPADVVILANWAKAHGWTLRAKGHSHNWSPILVTADAGSADTLLVDTTQNLTSIAVQTGATPSVTAQAGVSMDVLLATLEASGYGLTAVPAPGDITLGGVLAIDAHGTAVPAAGETRPYGHTYGSISNLVLSLTAVVWDAPTAQYKLRTFQRTDPAIAPLLASLGRGFVVEATLRVGQNQRLRCQSWMTVSADDIFAPPATAGANSFASYVNQSGRVEVIWFPFTDNPWVKLWTVAPTKPPLSRQVTAPYNYPFSDFLPTEAADLLGQIIAGNSGLTPAFCNLQGATSSAGLLATLSWDLWGWSKNTMLYIRPTTFRVTANGYAILTKRADIQRVVSEFHAYYKGALASYQAQGRFPMNGPLEVRVTGLDDPGHTGVAGAVHPTLSALRTRPDHPEWDVAVWLDILTTPGTPYSGQFYRETEQWVLANYSGSYAQVRVEWSKGWGYSGTAAWSDPTTVGTTVPDSFRSGLPAGNNWDTGVAALDAYDPHRVFTNPFLDTLLT</sequence>
<gene>
    <name evidence="6" type="ORF">AB0C36_15155</name>
</gene>
<dbReference type="Pfam" id="PF01565">
    <property type="entry name" value="FAD_binding_4"/>
    <property type="match status" value="1"/>
</dbReference>
<keyword evidence="2" id="KW-0274">FAD</keyword>
<evidence type="ECO:0000256" key="3">
    <source>
        <dbReference type="ARBA" id="ARBA00023002"/>
    </source>
</evidence>
<dbReference type="InterPro" id="IPR016164">
    <property type="entry name" value="FAD-linked_Oxase-like_C"/>
</dbReference>
<name>A0ABV3DHY8_9ACTN</name>
<dbReference type="InterPro" id="IPR006311">
    <property type="entry name" value="TAT_signal"/>
</dbReference>
<reference evidence="6 7" key="1">
    <citation type="submission" date="2024-06" db="EMBL/GenBank/DDBJ databases">
        <title>The Natural Products Discovery Center: Release of the First 8490 Sequenced Strains for Exploring Actinobacteria Biosynthetic Diversity.</title>
        <authorList>
            <person name="Kalkreuter E."/>
            <person name="Kautsar S.A."/>
            <person name="Yang D."/>
            <person name="Bader C.D."/>
            <person name="Teijaro C.N."/>
            <person name="Fluegel L."/>
            <person name="Davis C.M."/>
            <person name="Simpson J.R."/>
            <person name="Lauterbach L."/>
            <person name="Steele A.D."/>
            <person name="Gui C."/>
            <person name="Meng S."/>
            <person name="Li G."/>
            <person name="Viehrig K."/>
            <person name="Ye F."/>
            <person name="Su P."/>
            <person name="Kiefer A.F."/>
            <person name="Nichols A."/>
            <person name="Cepeda A.J."/>
            <person name="Yan W."/>
            <person name="Fan B."/>
            <person name="Jiang Y."/>
            <person name="Adhikari A."/>
            <person name="Zheng C.-J."/>
            <person name="Schuster L."/>
            <person name="Cowan T.M."/>
            <person name="Smanski M.J."/>
            <person name="Chevrette M.G."/>
            <person name="De Carvalho L.P.S."/>
            <person name="Shen B."/>
        </authorList>
    </citation>
    <scope>NUCLEOTIDE SEQUENCE [LARGE SCALE GENOMIC DNA]</scope>
    <source>
        <strain evidence="6 7">NPDC048946</strain>
    </source>
</reference>
<evidence type="ECO:0000259" key="5">
    <source>
        <dbReference type="PROSITE" id="PS51387"/>
    </source>
</evidence>
<feature type="region of interest" description="Disordered" evidence="4">
    <location>
        <begin position="1"/>
        <end position="28"/>
    </location>
</feature>
<dbReference type="Proteomes" id="UP001551482">
    <property type="component" value="Unassembled WGS sequence"/>
</dbReference>
<dbReference type="Gene3D" id="3.30.43.10">
    <property type="entry name" value="Uridine Diphospho-n-acetylenolpyruvylglucosamine Reductase, domain 2"/>
    <property type="match status" value="1"/>
</dbReference>
<feature type="domain" description="FAD-binding PCMH-type" evidence="5">
    <location>
        <begin position="86"/>
        <end position="277"/>
    </location>
</feature>
<dbReference type="PANTHER" id="PTHR43762:SF1">
    <property type="entry name" value="D-ARABINONO-1,4-LACTONE OXIDASE"/>
    <property type="match status" value="1"/>
</dbReference>
<dbReference type="InterPro" id="IPR010031">
    <property type="entry name" value="FAD_lactone_oxidase-like"/>
</dbReference>
<evidence type="ECO:0000256" key="2">
    <source>
        <dbReference type="ARBA" id="ARBA00022827"/>
    </source>
</evidence>
<dbReference type="Gene3D" id="3.40.462.10">
    <property type="entry name" value="FAD-linked oxidases, C-terminal domain"/>
    <property type="match status" value="1"/>
</dbReference>
<evidence type="ECO:0000313" key="6">
    <source>
        <dbReference type="EMBL" id="MEU8134842.1"/>
    </source>
</evidence>
<dbReference type="EMBL" id="JBEZFP010000032">
    <property type="protein sequence ID" value="MEU8134842.1"/>
    <property type="molecule type" value="Genomic_DNA"/>
</dbReference>
<dbReference type="Gene3D" id="1.10.45.10">
    <property type="entry name" value="Vanillyl-alcohol Oxidase, Chain A, domain 4"/>
    <property type="match status" value="1"/>
</dbReference>
<dbReference type="PROSITE" id="PS51318">
    <property type="entry name" value="TAT"/>
    <property type="match status" value="1"/>
</dbReference>
<dbReference type="SUPFAM" id="SSF56176">
    <property type="entry name" value="FAD-binding/transporter-associated domain-like"/>
    <property type="match status" value="1"/>
</dbReference>
<dbReference type="Pfam" id="PF09129">
    <property type="entry name" value="Chol_subst-bind"/>
    <property type="match status" value="1"/>
</dbReference>
<proteinExistence type="predicted"/>
<dbReference type="InterPro" id="IPR016166">
    <property type="entry name" value="FAD-bd_PCMH"/>
</dbReference>
<keyword evidence="1" id="KW-0285">Flavoprotein</keyword>
<dbReference type="InterPro" id="IPR036318">
    <property type="entry name" value="FAD-bd_PCMH-like_sf"/>
</dbReference>